<accession>A0AAU0PXD2</accession>
<dbReference type="Proteomes" id="UP001174314">
    <property type="component" value="Chromosome"/>
</dbReference>
<name>A0AAU0PXD2_9CORY</name>
<keyword evidence="2" id="KW-1185">Reference proteome</keyword>
<dbReference type="EMBL" id="CP137757">
    <property type="protein sequence ID" value="WPF24376.1"/>
    <property type="molecule type" value="Genomic_DNA"/>
</dbReference>
<protein>
    <submittedName>
        <fullName evidence="1">Uncharacterized protein</fullName>
    </submittedName>
</protein>
<dbReference type="AlphaFoldDB" id="A0AAU0PXD2"/>
<sequence>MPGFLIEYHRKRGHVKVEKFDSLMEALEERLLRDQQNFDEDLEIVTVASQSRAQLEKSHSRYFLSA</sequence>
<proteinExistence type="predicted"/>
<dbReference type="KEGG" id="cpsk:Q0N40_07445"/>
<dbReference type="RefSeq" id="WP_221913848.1">
    <property type="nucleotide sequence ID" value="NZ_CP137757.1"/>
</dbReference>
<gene>
    <name evidence="1" type="ORF">Q0N40_07445</name>
</gene>
<evidence type="ECO:0000313" key="1">
    <source>
        <dbReference type="EMBL" id="WPF24376.1"/>
    </source>
</evidence>
<reference evidence="1 2" key="1">
    <citation type="submission" date="2023-10" db="EMBL/GenBank/DDBJ databases">
        <title>complete genome sequence of Corynebacterium pseudokroppenstedtii P15-C1.</title>
        <authorList>
            <person name="Bruggemann H."/>
            <person name="Poehlein A."/>
        </authorList>
    </citation>
    <scope>NUCLEOTIDE SEQUENCE [LARGE SCALE GENOMIC DNA]</scope>
    <source>
        <strain evidence="1 2">P15_C1</strain>
    </source>
</reference>
<organism evidence="1 2">
    <name type="scientific">Corynebacterium pseudokroppenstedtii</name>
    <dbReference type="NCBI Taxonomy" id="2804917"/>
    <lineage>
        <taxon>Bacteria</taxon>
        <taxon>Bacillati</taxon>
        <taxon>Actinomycetota</taxon>
        <taxon>Actinomycetes</taxon>
        <taxon>Mycobacteriales</taxon>
        <taxon>Corynebacteriaceae</taxon>
        <taxon>Corynebacterium</taxon>
    </lineage>
</organism>
<evidence type="ECO:0000313" key="2">
    <source>
        <dbReference type="Proteomes" id="UP001174314"/>
    </source>
</evidence>